<evidence type="ECO:0008006" key="4">
    <source>
        <dbReference type="Google" id="ProtNLM"/>
    </source>
</evidence>
<comment type="caution">
    <text evidence="2">The sequence shown here is derived from an EMBL/GenBank/DDBJ whole genome shotgun (WGS) entry which is preliminary data.</text>
</comment>
<keyword evidence="3" id="KW-1185">Reference proteome</keyword>
<feature type="region of interest" description="Disordered" evidence="1">
    <location>
        <begin position="312"/>
        <end position="344"/>
    </location>
</feature>
<feature type="region of interest" description="Disordered" evidence="1">
    <location>
        <begin position="1"/>
        <end position="20"/>
    </location>
</feature>
<dbReference type="Proteomes" id="UP000191285">
    <property type="component" value="Unassembled WGS sequence"/>
</dbReference>
<evidence type="ECO:0000313" key="2">
    <source>
        <dbReference type="EMBL" id="OQE17844.1"/>
    </source>
</evidence>
<evidence type="ECO:0000256" key="1">
    <source>
        <dbReference type="SAM" id="MobiDB-lite"/>
    </source>
</evidence>
<reference evidence="3" key="1">
    <citation type="journal article" date="2017" name="Nat. Microbiol.">
        <title>Global analysis of biosynthetic gene clusters reveals vast potential of secondary metabolite production in Penicillium species.</title>
        <authorList>
            <person name="Nielsen J.C."/>
            <person name="Grijseels S."/>
            <person name="Prigent S."/>
            <person name="Ji B."/>
            <person name="Dainat J."/>
            <person name="Nielsen K.F."/>
            <person name="Frisvad J.C."/>
            <person name="Workman M."/>
            <person name="Nielsen J."/>
        </authorList>
    </citation>
    <scope>NUCLEOTIDE SEQUENCE [LARGE SCALE GENOMIC DNA]</scope>
    <source>
        <strain evidence="3">IBT 24891</strain>
    </source>
</reference>
<sequence>MSNEALEPDPNIFSDEAYDSDGSQSTCSVSSSIFNGLIENGRSVPSDELQFETYEAGYHILDVGTGQGTWAIEVADKFPSGETDSAVVSSQWQFLLSLSLAIVRGVDLYPPPATWVPPNCILEIDDISRDWTWKDPFDLIHIRIFEGAFTLDEYRGFYKQCFQNTRPGGWIEQLEIQPIFCSQNDSLPEDSSPKEWSRSVFDAAARSGRPMELYENCVPMIEEAGFVETHVHETKWPIGAWPKDPMRREAGLINLQHWQSGLEGYSMHLLTNYGVPTPWSWEEVMAFVAKLRNDLANDHHQIYHFAKRVWARKPSSDEKAVKPSMPVDETKSSDSEGSVTADCP</sequence>
<dbReference type="InterPro" id="IPR029063">
    <property type="entry name" value="SAM-dependent_MTases_sf"/>
</dbReference>
<dbReference type="STRING" id="303698.A0A1V6SVR9"/>
<dbReference type="AlphaFoldDB" id="A0A1V6SVR9"/>
<proteinExistence type="predicted"/>
<gene>
    <name evidence="2" type="ORF">PENSTE_c019G10055</name>
</gene>
<dbReference type="SUPFAM" id="SSF53335">
    <property type="entry name" value="S-adenosyl-L-methionine-dependent methyltransferases"/>
    <property type="match status" value="1"/>
</dbReference>
<dbReference type="PANTHER" id="PTHR43591">
    <property type="entry name" value="METHYLTRANSFERASE"/>
    <property type="match status" value="1"/>
</dbReference>
<evidence type="ECO:0000313" key="3">
    <source>
        <dbReference type="Proteomes" id="UP000191285"/>
    </source>
</evidence>
<name>A0A1V6SVR9_9EURO</name>
<accession>A0A1V6SVR9</accession>
<dbReference type="EMBL" id="MLKD01000019">
    <property type="protein sequence ID" value="OQE17844.1"/>
    <property type="molecule type" value="Genomic_DNA"/>
</dbReference>
<organism evidence="2 3">
    <name type="scientific">Penicillium steckii</name>
    <dbReference type="NCBI Taxonomy" id="303698"/>
    <lineage>
        <taxon>Eukaryota</taxon>
        <taxon>Fungi</taxon>
        <taxon>Dikarya</taxon>
        <taxon>Ascomycota</taxon>
        <taxon>Pezizomycotina</taxon>
        <taxon>Eurotiomycetes</taxon>
        <taxon>Eurotiomycetidae</taxon>
        <taxon>Eurotiales</taxon>
        <taxon>Aspergillaceae</taxon>
        <taxon>Penicillium</taxon>
    </lineage>
</organism>
<protein>
    <recommendedName>
        <fullName evidence="4">Methyltransferase domain-containing protein</fullName>
    </recommendedName>
</protein>
<dbReference type="OrthoDB" id="2013972at2759"/>
<dbReference type="PANTHER" id="PTHR43591:SF105">
    <property type="entry name" value="METHYLTRANSFERASE DOMAIN-CONTAINING PROTEIN-RELATED"/>
    <property type="match status" value="1"/>
</dbReference>
<dbReference type="GO" id="GO:0008168">
    <property type="term" value="F:methyltransferase activity"/>
    <property type="evidence" value="ECO:0007669"/>
    <property type="project" value="TreeGrafter"/>
</dbReference>
<dbReference type="Gene3D" id="3.40.50.150">
    <property type="entry name" value="Vaccinia Virus protein VP39"/>
    <property type="match status" value="1"/>
</dbReference>